<dbReference type="GO" id="GO:0004843">
    <property type="term" value="F:cysteine-type deubiquitinase activity"/>
    <property type="evidence" value="ECO:0007669"/>
    <property type="project" value="UniProtKB-UniRule"/>
</dbReference>
<dbReference type="GO" id="GO:0006508">
    <property type="term" value="P:proteolysis"/>
    <property type="evidence" value="ECO:0007669"/>
    <property type="project" value="UniProtKB-KW"/>
</dbReference>
<dbReference type="PROSITE" id="PS00972">
    <property type="entry name" value="USP_1"/>
    <property type="match status" value="1"/>
</dbReference>
<dbReference type="SUPFAM" id="SSF54001">
    <property type="entry name" value="Cysteine proteinases"/>
    <property type="match status" value="1"/>
</dbReference>
<feature type="compositionally biased region" description="Basic residues" evidence="2">
    <location>
        <begin position="17"/>
        <end position="32"/>
    </location>
</feature>
<keyword evidence="1 4" id="KW-0378">Hydrolase</keyword>
<accession>A0A2B4SLN6</accession>
<dbReference type="GO" id="GO:0005634">
    <property type="term" value="C:nucleus"/>
    <property type="evidence" value="ECO:0007669"/>
    <property type="project" value="TreeGrafter"/>
</dbReference>
<dbReference type="InterPro" id="IPR038765">
    <property type="entry name" value="Papain-like_cys_pep_sf"/>
</dbReference>
<gene>
    <name evidence="4" type="primary">Usp1</name>
    <name evidence="4" type="ORF">AWC38_SpisGene5697</name>
</gene>
<dbReference type="AlphaFoldDB" id="A0A2B4SLN6"/>
<evidence type="ECO:0000256" key="1">
    <source>
        <dbReference type="RuleBase" id="RU366025"/>
    </source>
</evidence>
<dbReference type="InterPro" id="IPR001394">
    <property type="entry name" value="Peptidase_C19_UCH"/>
</dbReference>
<sequence length="660" mass="74681">MSTVFQTDSPPLSPRSPPRKRTKFSLKLKNKKSLSEIENREKLHPIFSPSTSQNTKGEDAFEPPIPPPPFAGLKNLGNICYANAVLQVLRFCPGLLQSVMEIDSLVRKLYPSKSADNEQGPDKDIDPCDNTGNDHRPVVCKLKELFSEMKEVEMDYCENKENCDHLVQRRSYLILAAKPSGFMEMFRKQNPMFEGNQQHDAQEFLCSLLVNLQDTENDVKKKTEDTPVVRELEVPFGNSRSNNRISKHVSPVEELFQGRLLHQTKCMTCEEAKKRFENFQDISVPVQQEPKVYDANTANTFSPTPKKGQDGKSLSWALSQFARIEHLTGENKYFCDNCLTHTEAEISTCFDQLPNILIIHLKRFTANASLGFLSSSVSKITSNLETPMELSVKEWCSKSCPLSNPTYHLFGIVMHSGMTSCSGHYQAYVQVPKHHHYGNAQVLSSDKGKRVDSYEPSTAEFNSHSFSSVSEKSVGYNSFLRDEKPDKIQAPSPENSAEKVKITCISGITKFFHKSKKHSTSEGMKHSTDEGTDEGNKHLAEKCRNFSTPTLSCTGTKKSVSKIHSFQYQSGTNSHRSAIRQLNFQQNDGQLHRERQRQGEGQMPHTCRSVTETEEFQWIHFDDAEVRTIEESDVKTLLSSSESSFTSPYLLFYKLAESYV</sequence>
<organism evidence="4 5">
    <name type="scientific">Stylophora pistillata</name>
    <name type="common">Smooth cauliflower coral</name>
    <dbReference type="NCBI Taxonomy" id="50429"/>
    <lineage>
        <taxon>Eukaryota</taxon>
        <taxon>Metazoa</taxon>
        <taxon>Cnidaria</taxon>
        <taxon>Anthozoa</taxon>
        <taxon>Hexacorallia</taxon>
        <taxon>Scleractinia</taxon>
        <taxon>Astrocoeniina</taxon>
        <taxon>Pocilloporidae</taxon>
        <taxon>Stylophora</taxon>
    </lineage>
</organism>
<feature type="region of interest" description="Disordered" evidence="2">
    <location>
        <begin position="515"/>
        <end position="536"/>
    </location>
</feature>
<dbReference type="STRING" id="50429.A0A2B4SLN6"/>
<dbReference type="GO" id="GO:0005829">
    <property type="term" value="C:cytosol"/>
    <property type="evidence" value="ECO:0007669"/>
    <property type="project" value="TreeGrafter"/>
</dbReference>
<protein>
    <recommendedName>
        <fullName evidence="1">Ubiquitin carboxyl-terminal hydrolase</fullName>
        <ecNumber evidence="1">3.4.19.12</ecNumber>
    </recommendedName>
</protein>
<dbReference type="PANTHER" id="PTHR24006">
    <property type="entry name" value="UBIQUITIN CARBOXYL-TERMINAL HYDROLASE"/>
    <property type="match status" value="1"/>
</dbReference>
<feature type="compositionally biased region" description="Basic and acidic residues" evidence="2">
    <location>
        <begin position="33"/>
        <end position="44"/>
    </location>
</feature>
<comment type="caution">
    <text evidence="4">The sequence shown here is derived from an EMBL/GenBank/DDBJ whole genome shotgun (WGS) entry which is preliminary data.</text>
</comment>
<dbReference type="EC" id="3.4.19.12" evidence="1"/>
<dbReference type="Pfam" id="PF00443">
    <property type="entry name" value="UCH"/>
    <property type="match status" value="1"/>
</dbReference>
<keyword evidence="5" id="KW-1185">Reference proteome</keyword>
<keyword evidence="1" id="KW-0645">Protease</keyword>
<comment type="catalytic activity">
    <reaction evidence="1">
        <text>Thiol-dependent hydrolysis of ester, thioester, amide, peptide and isopeptide bonds formed by the C-terminal Gly of ubiquitin (a 76-residue protein attached to proteins as an intracellular targeting signal).</text>
        <dbReference type="EC" id="3.4.19.12"/>
    </reaction>
</comment>
<feature type="compositionally biased region" description="Basic and acidic residues" evidence="2">
    <location>
        <begin position="519"/>
        <end position="536"/>
    </location>
</feature>
<dbReference type="EMBL" id="LSMT01000064">
    <property type="protein sequence ID" value="PFX29498.1"/>
    <property type="molecule type" value="Genomic_DNA"/>
</dbReference>
<keyword evidence="1" id="KW-0788">Thiol protease</keyword>
<evidence type="ECO:0000313" key="5">
    <source>
        <dbReference type="Proteomes" id="UP000225706"/>
    </source>
</evidence>
<feature type="region of interest" description="Disordered" evidence="2">
    <location>
        <begin position="1"/>
        <end position="60"/>
    </location>
</feature>
<evidence type="ECO:0000313" key="4">
    <source>
        <dbReference type="EMBL" id="PFX29498.1"/>
    </source>
</evidence>
<reference evidence="5" key="1">
    <citation type="journal article" date="2017" name="bioRxiv">
        <title>Comparative analysis of the genomes of Stylophora pistillata and Acropora digitifera provides evidence for extensive differences between species of corals.</title>
        <authorList>
            <person name="Voolstra C.R."/>
            <person name="Li Y."/>
            <person name="Liew Y.J."/>
            <person name="Baumgarten S."/>
            <person name="Zoccola D."/>
            <person name="Flot J.-F."/>
            <person name="Tambutte S."/>
            <person name="Allemand D."/>
            <person name="Aranda M."/>
        </authorList>
    </citation>
    <scope>NUCLEOTIDE SEQUENCE [LARGE SCALE GENOMIC DNA]</scope>
</reference>
<dbReference type="PROSITE" id="PS50235">
    <property type="entry name" value="USP_3"/>
    <property type="match status" value="1"/>
</dbReference>
<name>A0A2B4SLN6_STYPI</name>
<comment type="similarity">
    <text evidence="1">Belongs to the peptidase C19 family.</text>
</comment>
<dbReference type="InterPro" id="IPR018200">
    <property type="entry name" value="USP_CS"/>
</dbReference>
<evidence type="ECO:0000259" key="3">
    <source>
        <dbReference type="PROSITE" id="PS50235"/>
    </source>
</evidence>
<dbReference type="OrthoDB" id="10062454at2759"/>
<dbReference type="PROSITE" id="PS00973">
    <property type="entry name" value="USP_2"/>
    <property type="match status" value="1"/>
</dbReference>
<dbReference type="InterPro" id="IPR028889">
    <property type="entry name" value="USP"/>
</dbReference>
<dbReference type="Gene3D" id="3.90.70.10">
    <property type="entry name" value="Cysteine proteinases"/>
    <property type="match status" value="1"/>
</dbReference>
<evidence type="ECO:0000256" key="2">
    <source>
        <dbReference type="SAM" id="MobiDB-lite"/>
    </source>
</evidence>
<feature type="domain" description="USP" evidence="3">
    <location>
        <begin position="71"/>
        <end position="656"/>
    </location>
</feature>
<dbReference type="GO" id="GO:0016579">
    <property type="term" value="P:protein deubiquitination"/>
    <property type="evidence" value="ECO:0007669"/>
    <property type="project" value="InterPro"/>
</dbReference>
<dbReference type="InterPro" id="IPR050164">
    <property type="entry name" value="Peptidase_C19"/>
</dbReference>
<keyword evidence="1" id="KW-0833">Ubl conjugation pathway</keyword>
<dbReference type="PANTHER" id="PTHR24006:SF905">
    <property type="entry name" value="UBIQUITIN CARBOXYL-TERMINAL HYDROLASE 1"/>
    <property type="match status" value="1"/>
</dbReference>
<feature type="region of interest" description="Disordered" evidence="2">
    <location>
        <begin position="441"/>
        <end position="461"/>
    </location>
</feature>
<dbReference type="Proteomes" id="UP000225706">
    <property type="component" value="Unassembled WGS sequence"/>
</dbReference>
<proteinExistence type="inferred from homology"/>